<name>A0A8T9CIV8_9HELO</name>
<keyword evidence="2" id="KW-0812">Transmembrane</keyword>
<evidence type="ECO:0000313" key="5">
    <source>
        <dbReference type="Proteomes" id="UP000469558"/>
    </source>
</evidence>
<evidence type="ECO:0000259" key="3">
    <source>
        <dbReference type="PROSITE" id="PS51762"/>
    </source>
</evidence>
<evidence type="ECO:0000256" key="2">
    <source>
        <dbReference type="SAM" id="Phobius"/>
    </source>
</evidence>
<dbReference type="InterPro" id="IPR050546">
    <property type="entry name" value="Glycosyl_Hydrlase_16"/>
</dbReference>
<proteinExistence type="predicted"/>
<dbReference type="InterPro" id="IPR000757">
    <property type="entry name" value="Beta-glucanase-like"/>
</dbReference>
<dbReference type="InterPro" id="IPR013320">
    <property type="entry name" value="ConA-like_dom_sf"/>
</dbReference>
<feature type="compositionally biased region" description="Low complexity" evidence="1">
    <location>
        <begin position="55"/>
        <end position="67"/>
    </location>
</feature>
<dbReference type="FunFam" id="2.60.120.200:FF:000178">
    <property type="entry name" value="Glycoside hydrolase family 16 protein"/>
    <property type="match status" value="1"/>
</dbReference>
<evidence type="ECO:0000256" key="1">
    <source>
        <dbReference type="SAM" id="MobiDB-lite"/>
    </source>
</evidence>
<organism evidence="4 5">
    <name type="scientific">Lachnellula suecica</name>
    <dbReference type="NCBI Taxonomy" id="602035"/>
    <lineage>
        <taxon>Eukaryota</taxon>
        <taxon>Fungi</taxon>
        <taxon>Dikarya</taxon>
        <taxon>Ascomycota</taxon>
        <taxon>Pezizomycotina</taxon>
        <taxon>Leotiomycetes</taxon>
        <taxon>Helotiales</taxon>
        <taxon>Lachnaceae</taxon>
        <taxon>Lachnellula</taxon>
    </lineage>
</organism>
<feature type="transmembrane region" description="Helical" evidence="2">
    <location>
        <begin position="101"/>
        <end position="122"/>
    </location>
</feature>
<dbReference type="Gene3D" id="2.60.120.200">
    <property type="match status" value="1"/>
</dbReference>
<dbReference type="Proteomes" id="UP000469558">
    <property type="component" value="Unassembled WGS sequence"/>
</dbReference>
<reference evidence="4 5" key="1">
    <citation type="submission" date="2018-05" db="EMBL/GenBank/DDBJ databases">
        <title>Genome sequencing and assembly of the regulated plant pathogen Lachnellula willkommii and related sister species for the development of diagnostic species identification markers.</title>
        <authorList>
            <person name="Giroux E."/>
            <person name="Bilodeau G."/>
        </authorList>
    </citation>
    <scope>NUCLEOTIDE SEQUENCE [LARGE SCALE GENOMIC DNA]</scope>
    <source>
        <strain evidence="4 5">CBS 268.59</strain>
    </source>
</reference>
<dbReference type="OrthoDB" id="4781at2759"/>
<protein>
    <submittedName>
        <fullName evidence="4">Beta-1,3-glucan-binding protein</fullName>
    </submittedName>
</protein>
<keyword evidence="5" id="KW-1185">Reference proteome</keyword>
<comment type="caution">
    <text evidence="4">The sequence shown here is derived from an EMBL/GenBank/DDBJ whole genome shotgun (WGS) entry which is preliminary data.</text>
</comment>
<dbReference type="AlphaFoldDB" id="A0A8T9CIV8"/>
<dbReference type="PANTHER" id="PTHR10963:SF62">
    <property type="entry name" value="GLUCAN 1,3-BETA-GLUCOSIDASE"/>
    <property type="match status" value="1"/>
</dbReference>
<dbReference type="PROSITE" id="PS51762">
    <property type="entry name" value="GH16_2"/>
    <property type="match status" value="1"/>
</dbReference>
<keyword evidence="2" id="KW-1133">Transmembrane helix</keyword>
<feature type="compositionally biased region" description="Polar residues" evidence="1">
    <location>
        <begin position="1"/>
        <end position="20"/>
    </location>
</feature>
<feature type="domain" description="GH16" evidence="3">
    <location>
        <begin position="139"/>
        <end position="446"/>
    </location>
</feature>
<dbReference type="Pfam" id="PF00722">
    <property type="entry name" value="Glyco_hydro_16"/>
    <property type="match status" value="1"/>
</dbReference>
<accession>A0A8T9CIV8</accession>
<dbReference type="GO" id="GO:0004553">
    <property type="term" value="F:hydrolase activity, hydrolyzing O-glycosyl compounds"/>
    <property type="evidence" value="ECO:0007669"/>
    <property type="project" value="InterPro"/>
</dbReference>
<evidence type="ECO:0000313" key="4">
    <source>
        <dbReference type="EMBL" id="TVY84437.1"/>
    </source>
</evidence>
<dbReference type="GO" id="GO:0005975">
    <property type="term" value="P:carbohydrate metabolic process"/>
    <property type="evidence" value="ECO:0007669"/>
    <property type="project" value="InterPro"/>
</dbReference>
<dbReference type="PANTHER" id="PTHR10963">
    <property type="entry name" value="GLYCOSYL HYDROLASE-RELATED"/>
    <property type="match status" value="1"/>
</dbReference>
<dbReference type="SUPFAM" id="SSF49899">
    <property type="entry name" value="Concanavalin A-like lectins/glucanases"/>
    <property type="match status" value="1"/>
</dbReference>
<feature type="region of interest" description="Disordered" evidence="1">
    <location>
        <begin position="1"/>
        <end position="67"/>
    </location>
</feature>
<dbReference type="EMBL" id="QGMK01000084">
    <property type="protein sequence ID" value="TVY84437.1"/>
    <property type="molecule type" value="Genomic_DNA"/>
</dbReference>
<keyword evidence="2" id="KW-0472">Membrane</keyword>
<gene>
    <name evidence="4" type="primary">BGBP</name>
    <name evidence="4" type="ORF">LSUE1_G002309</name>
</gene>
<sequence length="472" mass="51924">MENNSQYRGSAMSGVSTATTPMRPGTPESRGPNNPFTDDISPAPRANPFASPFTSRPASSFGSSSAVRAGLEPSRYFHSRRVRKGEVEQPWKDKKDPKEKWVTIIPLIGLAVGFALAGFLVYDGISSVVHHKYCPVLDEDWSGGFNTAVWTKEAEVGGFGNGEFEQTTLDDENVFVQDGKLIIKPTLQDASLIEANTVINLTADGTCSSTVLSDCVSITNLTAGTIIQPVKSGRINSKAGATIKYGRVEVKAKLPSGDWLWPAIWMLPVDNVYGDWPRSGEIDLMESRGNNHTYAQGGNNIISSTLHWGPDSANDAYWRTNVKRSALHTTYAATEHTFGLEWSQKYLFTWIDSNLLQVLYTNFDEPLWKRGAFSVADANTTSLVNEWSQTGRDQTPFDQEFYLIMNVAVGGTNGWFADGASGKPWVDNSDTAKNTFWNASSQWYPTWTAEGAGQMEVSSVKMWQQCDGNEDA</sequence>